<name>A0A0A9AU06_ARUDO</name>
<reference evidence="1" key="2">
    <citation type="journal article" date="2015" name="Data Brief">
        <title>Shoot transcriptome of the giant reed, Arundo donax.</title>
        <authorList>
            <person name="Barrero R.A."/>
            <person name="Guerrero F.D."/>
            <person name="Moolhuijzen P."/>
            <person name="Goolsby J.A."/>
            <person name="Tidwell J."/>
            <person name="Bellgard S.E."/>
            <person name="Bellgard M.I."/>
        </authorList>
    </citation>
    <scope>NUCLEOTIDE SEQUENCE</scope>
    <source>
        <tissue evidence="1">Shoot tissue taken approximately 20 cm above the soil surface</tissue>
    </source>
</reference>
<reference evidence="1" key="1">
    <citation type="submission" date="2014-09" db="EMBL/GenBank/DDBJ databases">
        <authorList>
            <person name="Magalhaes I.L.F."/>
            <person name="Oliveira U."/>
            <person name="Santos F.R."/>
            <person name="Vidigal T.H.D.A."/>
            <person name="Brescovit A.D."/>
            <person name="Santos A.J."/>
        </authorList>
    </citation>
    <scope>NUCLEOTIDE SEQUENCE</scope>
    <source>
        <tissue evidence="1">Shoot tissue taken approximately 20 cm above the soil surface</tissue>
    </source>
</reference>
<protein>
    <submittedName>
        <fullName evidence="1">Uncharacterized protein</fullName>
    </submittedName>
</protein>
<organism evidence="1">
    <name type="scientific">Arundo donax</name>
    <name type="common">Giant reed</name>
    <name type="synonym">Donax arundinaceus</name>
    <dbReference type="NCBI Taxonomy" id="35708"/>
    <lineage>
        <taxon>Eukaryota</taxon>
        <taxon>Viridiplantae</taxon>
        <taxon>Streptophyta</taxon>
        <taxon>Embryophyta</taxon>
        <taxon>Tracheophyta</taxon>
        <taxon>Spermatophyta</taxon>
        <taxon>Magnoliopsida</taxon>
        <taxon>Liliopsida</taxon>
        <taxon>Poales</taxon>
        <taxon>Poaceae</taxon>
        <taxon>PACMAD clade</taxon>
        <taxon>Arundinoideae</taxon>
        <taxon>Arundineae</taxon>
        <taxon>Arundo</taxon>
    </lineage>
</organism>
<sequence>MQKPPPWK</sequence>
<evidence type="ECO:0000313" key="1">
    <source>
        <dbReference type="EMBL" id="JAD53368.1"/>
    </source>
</evidence>
<dbReference type="EMBL" id="GBRH01244527">
    <property type="protein sequence ID" value="JAD53368.1"/>
    <property type="molecule type" value="Transcribed_RNA"/>
</dbReference>
<accession>A0A0A9AU06</accession>
<proteinExistence type="predicted"/>